<dbReference type="Proteomes" id="UP000039865">
    <property type="component" value="Unassembled WGS sequence"/>
</dbReference>
<proteinExistence type="predicted"/>
<keyword evidence="1" id="KW-0812">Transmembrane</keyword>
<dbReference type="AlphaFoldDB" id="A0A078AV43"/>
<evidence type="ECO:0000313" key="3">
    <source>
        <dbReference type="Proteomes" id="UP000039865"/>
    </source>
</evidence>
<gene>
    <name evidence="2" type="primary">Contig17532.g18651</name>
    <name evidence="2" type="ORF">STYLEM_14192</name>
</gene>
<keyword evidence="1" id="KW-0472">Membrane</keyword>
<keyword evidence="3" id="KW-1185">Reference proteome</keyword>
<evidence type="ECO:0000256" key="1">
    <source>
        <dbReference type="SAM" id="Phobius"/>
    </source>
</evidence>
<feature type="transmembrane region" description="Helical" evidence="1">
    <location>
        <begin position="193"/>
        <end position="216"/>
    </location>
</feature>
<organism evidence="2 3">
    <name type="scientific">Stylonychia lemnae</name>
    <name type="common">Ciliate</name>
    <dbReference type="NCBI Taxonomy" id="5949"/>
    <lineage>
        <taxon>Eukaryota</taxon>
        <taxon>Sar</taxon>
        <taxon>Alveolata</taxon>
        <taxon>Ciliophora</taxon>
        <taxon>Intramacronucleata</taxon>
        <taxon>Spirotrichea</taxon>
        <taxon>Stichotrichia</taxon>
        <taxon>Sporadotrichida</taxon>
        <taxon>Oxytrichidae</taxon>
        <taxon>Stylonychinae</taxon>
        <taxon>Stylonychia</taxon>
    </lineage>
</organism>
<evidence type="ECO:0000313" key="2">
    <source>
        <dbReference type="EMBL" id="CDW85122.1"/>
    </source>
</evidence>
<keyword evidence="1" id="KW-1133">Transmembrane helix</keyword>
<sequence>MSLFGFLVLFTINKMIKEFQQVTYDLIDFKVNQDQVKDLVQLMPRVFETIIEFGDAQFAVEIIDITLELLKNLPVEQCADILFMEEILKLLTELELFNTGLTYSELTLTLCERYQQPVVENKQYLRMKNRFLLFKYQCSLQISSNYSRQELRQIEEDINSIEEIIGQPGDVQIRLDTIKQILKPLIEKSDKVMLLKALGLGVLASGLVIAAVVFLIKKRN</sequence>
<protein>
    <submittedName>
        <fullName evidence="2">Uncharacterized protein</fullName>
    </submittedName>
</protein>
<reference evidence="2 3" key="1">
    <citation type="submission" date="2014-06" db="EMBL/GenBank/DDBJ databases">
        <authorList>
            <person name="Swart Estienne"/>
        </authorList>
    </citation>
    <scope>NUCLEOTIDE SEQUENCE [LARGE SCALE GENOMIC DNA]</scope>
    <source>
        <strain evidence="2 3">130c</strain>
    </source>
</reference>
<dbReference type="EMBL" id="CCKQ01013459">
    <property type="protein sequence ID" value="CDW85122.1"/>
    <property type="molecule type" value="Genomic_DNA"/>
</dbReference>
<dbReference type="InParanoid" id="A0A078AV43"/>
<accession>A0A078AV43</accession>
<name>A0A078AV43_STYLE</name>